<protein>
    <submittedName>
        <fullName evidence="2">Uncharacterized protein</fullName>
    </submittedName>
</protein>
<gene>
    <name evidence="2" type="ORF">GGR27_001220</name>
</gene>
<proteinExistence type="predicted"/>
<feature type="transmembrane region" description="Helical" evidence="1">
    <location>
        <begin position="59"/>
        <end position="84"/>
    </location>
</feature>
<dbReference type="EMBL" id="JAATJH010000002">
    <property type="protein sequence ID" value="NJC25721.1"/>
    <property type="molecule type" value="Genomic_DNA"/>
</dbReference>
<keyword evidence="1" id="KW-0472">Membrane</keyword>
<dbReference type="RefSeq" id="WP_168036507.1">
    <property type="nucleotide sequence ID" value="NZ_JAATJH010000002.1"/>
</dbReference>
<evidence type="ECO:0000256" key="1">
    <source>
        <dbReference type="SAM" id="Phobius"/>
    </source>
</evidence>
<comment type="caution">
    <text evidence="2">The sequence shown here is derived from an EMBL/GenBank/DDBJ whole genome shotgun (WGS) entry which is preliminary data.</text>
</comment>
<evidence type="ECO:0000313" key="2">
    <source>
        <dbReference type="EMBL" id="NJC25721.1"/>
    </source>
</evidence>
<reference evidence="2 3" key="1">
    <citation type="submission" date="2020-03" db="EMBL/GenBank/DDBJ databases">
        <title>Genomic Encyclopedia of Type Strains, Phase IV (KMG-IV): sequencing the most valuable type-strain genomes for metagenomic binning, comparative biology and taxonomic classification.</title>
        <authorList>
            <person name="Goeker M."/>
        </authorList>
    </citation>
    <scope>NUCLEOTIDE SEQUENCE [LARGE SCALE GENOMIC DNA]</scope>
    <source>
        <strain evidence="2 3">DSM 105096</strain>
    </source>
</reference>
<name>A0ABX0X917_9BACT</name>
<organism evidence="2 3">
    <name type="scientific">Neolewinella antarctica</name>
    <dbReference type="NCBI Taxonomy" id="442734"/>
    <lineage>
        <taxon>Bacteria</taxon>
        <taxon>Pseudomonadati</taxon>
        <taxon>Bacteroidota</taxon>
        <taxon>Saprospiria</taxon>
        <taxon>Saprospirales</taxon>
        <taxon>Lewinellaceae</taxon>
        <taxon>Neolewinella</taxon>
    </lineage>
</organism>
<keyword evidence="1" id="KW-0812">Transmembrane</keyword>
<dbReference type="Proteomes" id="UP000770785">
    <property type="component" value="Unassembled WGS sequence"/>
</dbReference>
<sequence>MKNDTKPRPKWMRRLARDSWQAELIISGAAIFGSLQLPVLLERLQHYLLLNVDRSLLGFWAYVTGYWAAFVYGLVFLFIFHFIVRALWIGLVGLQSIYPEGMVRSEINSQDYQDKAFAEYGNIDGLLTRLDEMASGLFGTGFTFAGLFFNIGLILSIILFAITGMGILGVPEFWAIRIGLVPVALVLALSLISGVFNLKTLREKQWVKRYHFPFVKVMNRLIIPINHHFTTSGLMLLSSNSATNKGTEKATVGKIVTGIVVFTLISFGFGFLLAVSDILKPEFMDDRYHRMGNDPTVIDPKNYVDTDKTDLFYEPMLNTLHVESTGPLWVWVPLPEREWKIMLDNCSDPEPADDLEREARRLARRQHGLRCAKEYVEIYLDEEKIDDPDFLRDFHTSVGLEQFGVRLEMTDRLPAPGRHTIRVVTHYPLDEDKPEENFRTTYIPFYVLEAE</sequence>
<keyword evidence="3" id="KW-1185">Reference proteome</keyword>
<accession>A0ABX0X917</accession>
<feature type="transmembrane region" description="Helical" evidence="1">
    <location>
        <begin position="137"/>
        <end position="162"/>
    </location>
</feature>
<keyword evidence="1" id="KW-1133">Transmembrane helix</keyword>
<feature type="transmembrane region" description="Helical" evidence="1">
    <location>
        <begin position="174"/>
        <end position="196"/>
    </location>
</feature>
<evidence type="ECO:0000313" key="3">
    <source>
        <dbReference type="Proteomes" id="UP000770785"/>
    </source>
</evidence>
<feature type="transmembrane region" description="Helical" evidence="1">
    <location>
        <begin position="20"/>
        <end position="39"/>
    </location>
</feature>
<feature type="transmembrane region" description="Helical" evidence="1">
    <location>
        <begin position="255"/>
        <end position="275"/>
    </location>
</feature>